<dbReference type="InterPro" id="IPR015943">
    <property type="entry name" value="WD40/YVTN_repeat-like_dom_sf"/>
</dbReference>
<feature type="region of interest" description="Disordered" evidence="2">
    <location>
        <begin position="752"/>
        <end position="775"/>
    </location>
</feature>
<dbReference type="InterPro" id="IPR036366">
    <property type="entry name" value="PGBDSf"/>
</dbReference>
<dbReference type="SMART" id="SM00320">
    <property type="entry name" value="WD40"/>
    <property type="match status" value="7"/>
</dbReference>
<dbReference type="PROSITE" id="PS50082">
    <property type="entry name" value="WD_REPEATS_2"/>
    <property type="match status" value="1"/>
</dbReference>
<dbReference type="EMBL" id="LGCL01000040">
    <property type="protein sequence ID" value="KPL72037.1"/>
    <property type="molecule type" value="Genomic_DNA"/>
</dbReference>
<dbReference type="Proteomes" id="UP000050417">
    <property type="component" value="Unassembled WGS sequence"/>
</dbReference>
<dbReference type="SUPFAM" id="SSF50969">
    <property type="entry name" value="YVTN repeat-like/Quinoprotein amine dehydrogenase"/>
    <property type="match status" value="1"/>
</dbReference>
<dbReference type="PATRIC" id="fig|1134406.4.peg.3688"/>
<dbReference type="AlphaFoldDB" id="A0A0P6XBG2"/>
<evidence type="ECO:0000313" key="5">
    <source>
        <dbReference type="Proteomes" id="UP000050417"/>
    </source>
</evidence>
<dbReference type="Pfam" id="PF00400">
    <property type="entry name" value="WD40"/>
    <property type="match status" value="2"/>
</dbReference>
<evidence type="ECO:0000256" key="1">
    <source>
        <dbReference type="PROSITE-ProRule" id="PRU00221"/>
    </source>
</evidence>
<keyword evidence="5" id="KW-1185">Reference proteome</keyword>
<dbReference type="InterPro" id="IPR011047">
    <property type="entry name" value="Quinoprotein_ADH-like_sf"/>
</dbReference>
<dbReference type="InterPro" id="IPR002477">
    <property type="entry name" value="Peptidoglycan-bd-like"/>
</dbReference>
<reference evidence="4 5" key="1">
    <citation type="submission" date="2015-07" db="EMBL/GenBank/DDBJ databases">
        <title>Genome sequence of Ornatilinea apprima DSM 23815.</title>
        <authorList>
            <person name="Hemp J."/>
            <person name="Ward L.M."/>
            <person name="Pace L.A."/>
            <person name="Fischer W.W."/>
        </authorList>
    </citation>
    <scope>NUCLEOTIDE SEQUENCE [LARGE SCALE GENOMIC DNA]</scope>
    <source>
        <strain evidence="4 5">P3M-1</strain>
    </source>
</reference>
<evidence type="ECO:0000259" key="3">
    <source>
        <dbReference type="Pfam" id="PF01471"/>
    </source>
</evidence>
<dbReference type="PANTHER" id="PTHR19879:SF9">
    <property type="entry name" value="TRANSCRIPTION INITIATION FACTOR TFIID SUBUNIT 5"/>
    <property type="match status" value="1"/>
</dbReference>
<sequence length="852" mass="91919">MVLILLLLSTLLSACGGSPKIINEASSQPTANQIESQAQPSSSQPTNTQPSTTTRTPSPMPSATAIPLPPSGDWAITADTASLIENLYEMKLSKVGDVVDIAWSPDGKNLAVLGPAGILMLDGETLEINGEFQVSGRNSYVSFSANNQLLVATNAITYQTQIWNLADGSSKMISNTGHLSAISPDGKILAAVEDIQQYSADGYPGPIQVFLRLFDVQSGKMIRDSVSSYTISDWVSFFPDTIGLYFSPDGKTVQTVNALGDVRSWNINSGQLINTSVNPYTRERLSSGFCQADHTTGNSFAVMCEIAYMDPPCIENTPGCEPTAKGRYEVGLWDANRLQRKRNLVIKDETAYLDVALVPENDVIILFTLESLEYWNATAGKMDKSVPTNQTISNWFKSSMCSTCRKPITAVKPGTNGEVIAISHEGKVILWNSADQTEMTRAILDLRQVTSASMGTLNNQPVLAVGLSDGSVMMVNPASGDILQTIEAAHEGKVGNVALGADGNTLITTGAGSAKWWRLDSVEPFHVEAFDHRSDFLANPFAGVLAMSQETFDQKNTLLDSRLMLVDFYTGKSRPIMDSWIAHLSISLDGNWLATERLDKVSLWNFNTLEWIRDFELPANNTYITAIALNPDSSALAVAQTNTISVMDVNTNTIITQVTAEATINQIAFDPSGCLLAAGDNNGNLYLIDAKNRKLLSNWAAHAGRINNLSFSQDGRLLMSQAEDGSVRLWGQAGASALPTGELLSLACKASSPPLTSTPVTPTATPTPVTPTPTPTQVAYYRPLALSDPMLTGNDVLQLQKRLVQLGYTQIGIPDGIFGPKTDQAVRQYQQDNGLVIDGIVGPLTWKQLFGE</sequence>
<dbReference type="Gene3D" id="1.10.101.10">
    <property type="entry name" value="PGBD-like superfamily/PGBD"/>
    <property type="match status" value="1"/>
</dbReference>
<dbReference type="PANTHER" id="PTHR19879">
    <property type="entry name" value="TRANSCRIPTION INITIATION FACTOR TFIID"/>
    <property type="match status" value="1"/>
</dbReference>
<proteinExistence type="predicted"/>
<feature type="repeat" description="WD" evidence="1">
    <location>
        <begin position="699"/>
        <end position="730"/>
    </location>
</feature>
<organism evidence="4 5">
    <name type="scientific">Ornatilinea apprima</name>
    <dbReference type="NCBI Taxonomy" id="1134406"/>
    <lineage>
        <taxon>Bacteria</taxon>
        <taxon>Bacillati</taxon>
        <taxon>Chloroflexota</taxon>
        <taxon>Anaerolineae</taxon>
        <taxon>Anaerolineales</taxon>
        <taxon>Anaerolineaceae</taxon>
        <taxon>Ornatilinea</taxon>
    </lineage>
</organism>
<evidence type="ECO:0000313" key="4">
    <source>
        <dbReference type="EMBL" id="KPL72037.1"/>
    </source>
</evidence>
<name>A0A0P6XBG2_9CHLR</name>
<dbReference type="STRING" id="1134406.ADN00_16255"/>
<feature type="compositionally biased region" description="Low complexity" evidence="2">
    <location>
        <begin position="752"/>
        <end position="767"/>
    </location>
</feature>
<comment type="caution">
    <text evidence="4">The sequence shown here is derived from an EMBL/GenBank/DDBJ whole genome shotgun (WGS) entry which is preliminary data.</text>
</comment>
<dbReference type="InterPro" id="IPR036365">
    <property type="entry name" value="PGBD-like_sf"/>
</dbReference>
<accession>A0A0P6XBG2</accession>
<dbReference type="PROSITE" id="PS50294">
    <property type="entry name" value="WD_REPEATS_REGION"/>
    <property type="match status" value="1"/>
</dbReference>
<dbReference type="InterPro" id="IPR011044">
    <property type="entry name" value="Quino_amine_DH_bsu"/>
</dbReference>
<gene>
    <name evidence="4" type="ORF">ADN00_16255</name>
</gene>
<evidence type="ECO:0000256" key="2">
    <source>
        <dbReference type="SAM" id="MobiDB-lite"/>
    </source>
</evidence>
<dbReference type="InterPro" id="IPR001680">
    <property type="entry name" value="WD40_rpt"/>
</dbReference>
<keyword evidence="1" id="KW-0853">WD repeat</keyword>
<protein>
    <recommendedName>
        <fullName evidence="3">Peptidoglycan binding-like domain-containing protein</fullName>
    </recommendedName>
</protein>
<feature type="region of interest" description="Disordered" evidence="2">
    <location>
        <begin position="28"/>
        <end position="71"/>
    </location>
</feature>
<dbReference type="SUPFAM" id="SSF50998">
    <property type="entry name" value="Quinoprotein alcohol dehydrogenase-like"/>
    <property type="match status" value="1"/>
</dbReference>
<dbReference type="SUPFAM" id="SSF47090">
    <property type="entry name" value="PGBD-like"/>
    <property type="match status" value="1"/>
</dbReference>
<feature type="compositionally biased region" description="Low complexity" evidence="2">
    <location>
        <begin position="36"/>
        <end position="65"/>
    </location>
</feature>
<dbReference type="Pfam" id="PF01471">
    <property type="entry name" value="PG_binding_1"/>
    <property type="match status" value="1"/>
</dbReference>
<feature type="domain" description="Peptidoglycan binding-like" evidence="3">
    <location>
        <begin position="792"/>
        <end position="849"/>
    </location>
</feature>
<dbReference type="Gene3D" id="2.130.10.10">
    <property type="entry name" value="YVTN repeat-like/Quinoprotein amine dehydrogenase"/>
    <property type="match status" value="3"/>
</dbReference>